<evidence type="ECO:0000256" key="1">
    <source>
        <dbReference type="SAM" id="MobiDB-lite"/>
    </source>
</evidence>
<dbReference type="EMBL" id="UHID01000007">
    <property type="protein sequence ID" value="SUP60774.1"/>
    <property type="molecule type" value="Genomic_DNA"/>
</dbReference>
<dbReference type="AlphaFoldDB" id="A0A380P7G6"/>
<keyword evidence="3" id="KW-0067">ATP-binding</keyword>
<dbReference type="InterPro" id="IPR000330">
    <property type="entry name" value="SNF2_N"/>
</dbReference>
<dbReference type="PROSITE" id="PS51192">
    <property type="entry name" value="HELICASE_ATP_BIND_1"/>
    <property type="match status" value="1"/>
</dbReference>
<protein>
    <submittedName>
        <fullName evidence="3">Helicase</fullName>
    </submittedName>
</protein>
<dbReference type="PANTHER" id="PTHR10799">
    <property type="entry name" value="SNF2/RAD54 HELICASE FAMILY"/>
    <property type="match status" value="1"/>
</dbReference>
<gene>
    <name evidence="3" type="ORF">NCTC7807_04845</name>
</gene>
<feature type="region of interest" description="Disordered" evidence="1">
    <location>
        <begin position="516"/>
        <end position="575"/>
    </location>
</feature>
<feature type="domain" description="Helicase ATP-binding" evidence="2">
    <location>
        <begin position="366"/>
        <end position="514"/>
    </location>
</feature>
<feature type="compositionally biased region" description="Low complexity" evidence="1">
    <location>
        <begin position="540"/>
        <end position="557"/>
    </location>
</feature>
<evidence type="ECO:0000259" key="2">
    <source>
        <dbReference type="PROSITE" id="PS51192"/>
    </source>
</evidence>
<dbReference type="Gene3D" id="3.40.50.10810">
    <property type="entry name" value="Tandem AAA-ATPase domain"/>
    <property type="match status" value="1"/>
</dbReference>
<dbReference type="Pfam" id="PF00176">
    <property type="entry name" value="SNF2-rel_dom"/>
    <property type="match status" value="1"/>
</dbReference>
<accession>A0A380P7G6</accession>
<dbReference type="Pfam" id="PF12419">
    <property type="entry name" value="DUF3670"/>
    <property type="match status" value="1"/>
</dbReference>
<reference evidence="3 4" key="1">
    <citation type="submission" date="2018-06" db="EMBL/GenBank/DDBJ databases">
        <authorList>
            <consortium name="Pathogen Informatics"/>
            <person name="Doyle S."/>
        </authorList>
    </citation>
    <scope>NUCLEOTIDE SEQUENCE [LARGE SCALE GENOMIC DNA]</scope>
    <source>
        <strain evidence="3 4">NCTC7807</strain>
    </source>
</reference>
<dbReference type="SMART" id="SM00487">
    <property type="entry name" value="DEXDc"/>
    <property type="match status" value="1"/>
</dbReference>
<keyword evidence="3" id="KW-0347">Helicase</keyword>
<keyword evidence="3" id="KW-0547">Nucleotide-binding</keyword>
<dbReference type="InterPro" id="IPR027417">
    <property type="entry name" value="P-loop_NTPase"/>
</dbReference>
<feature type="region of interest" description="Disordered" evidence="1">
    <location>
        <begin position="1"/>
        <end position="23"/>
    </location>
</feature>
<dbReference type="GO" id="GO:0005524">
    <property type="term" value="F:ATP binding"/>
    <property type="evidence" value="ECO:0007669"/>
    <property type="project" value="InterPro"/>
</dbReference>
<sequence>MPWPCSPPPRSPAPYRPGHRPPRRALAEAGDAIADALIRSPAAGALFGTSPWTHPAPMPVAAADERAVRGWLDDIEDQVDDGPAPLLILRIETPTDDQATTGRLAAELYLAPAETDTAPAASPDPVPATHLWPGTAHLPGQPPDKVRPRTRRVLRRAARLCPALAGLAAEPRPRPGRCTLHPGAVDALLEQETELHDLGVRLEWPPDLRSALATAAVVGTEPLTSPAGNPPAGEAPRFSVSALLDFRWQIALDGTALTAAEMDALAEAARPLVRLRGRWVLADAALRRLARNPLLGQIPGTQALTAALTGTITIDGTQVPCRTAGPLARQIDVLTSGEHHPETVPAPHGLRATLRGYQQRALTWLAHTTRLGFGAVLADDMGLGKTLTALAFALHHQQHTPGPTLVICPASLIATWCREAERFTPGLHVLPFHGPDRTLDDITYGLLRRDHTRLAGRTWSLAIADEAQHAKNHTSATARHLRALPSTTRLALTGTPVEYNLSELWALLDWATRTCSGQPRPSGPAGRTRQRKTPTAKRPSNSAASSHRSSCGAARPTPGSPPNSPPKSTNHAWFA</sequence>
<dbReference type="InterPro" id="IPR038718">
    <property type="entry name" value="SNF2-like_sf"/>
</dbReference>
<evidence type="ECO:0000313" key="4">
    <source>
        <dbReference type="Proteomes" id="UP000254150"/>
    </source>
</evidence>
<organism evidence="3 4">
    <name type="scientific">Streptomyces griseus</name>
    <dbReference type="NCBI Taxonomy" id="1911"/>
    <lineage>
        <taxon>Bacteria</taxon>
        <taxon>Bacillati</taxon>
        <taxon>Actinomycetota</taxon>
        <taxon>Actinomycetes</taxon>
        <taxon>Kitasatosporales</taxon>
        <taxon>Streptomycetaceae</taxon>
        <taxon>Streptomyces</taxon>
    </lineage>
</organism>
<dbReference type="GO" id="GO:0004386">
    <property type="term" value="F:helicase activity"/>
    <property type="evidence" value="ECO:0007669"/>
    <property type="project" value="UniProtKB-KW"/>
</dbReference>
<name>A0A380P7G6_STRGR</name>
<feature type="compositionally biased region" description="Pro residues" evidence="1">
    <location>
        <begin position="1"/>
        <end position="15"/>
    </location>
</feature>
<feature type="compositionally biased region" description="Low complexity" evidence="1">
    <location>
        <begin position="566"/>
        <end position="575"/>
    </location>
</feature>
<evidence type="ECO:0000313" key="3">
    <source>
        <dbReference type="EMBL" id="SUP60774.1"/>
    </source>
</evidence>
<dbReference type="Proteomes" id="UP000254150">
    <property type="component" value="Unassembled WGS sequence"/>
</dbReference>
<dbReference type="SUPFAM" id="SSF52540">
    <property type="entry name" value="P-loop containing nucleoside triphosphate hydrolases"/>
    <property type="match status" value="1"/>
</dbReference>
<keyword evidence="3" id="KW-0378">Hydrolase</keyword>
<dbReference type="InterPro" id="IPR022138">
    <property type="entry name" value="DUF3670"/>
</dbReference>
<dbReference type="InterPro" id="IPR014001">
    <property type="entry name" value="Helicase_ATP-bd"/>
</dbReference>
<proteinExistence type="predicted"/>